<proteinExistence type="predicted"/>
<organism evidence="2 3">
    <name type="scientific">Escallonia rubra</name>
    <dbReference type="NCBI Taxonomy" id="112253"/>
    <lineage>
        <taxon>Eukaryota</taxon>
        <taxon>Viridiplantae</taxon>
        <taxon>Streptophyta</taxon>
        <taxon>Embryophyta</taxon>
        <taxon>Tracheophyta</taxon>
        <taxon>Spermatophyta</taxon>
        <taxon>Magnoliopsida</taxon>
        <taxon>eudicotyledons</taxon>
        <taxon>Gunneridae</taxon>
        <taxon>Pentapetalae</taxon>
        <taxon>asterids</taxon>
        <taxon>campanulids</taxon>
        <taxon>Escalloniales</taxon>
        <taxon>Escalloniaceae</taxon>
        <taxon>Escallonia</taxon>
    </lineage>
</organism>
<feature type="domain" description="TIR" evidence="1">
    <location>
        <begin position="27"/>
        <end position="90"/>
    </location>
</feature>
<sequence>MCRRSSRRLHLKLHHLRIGVFNRKANLRRKRASNHVVVAVFYHVDPSDVKHEKGSFGEAFARHEEKFKAGKMGFEKEWMERMKGWKEALKKSCRSGRNVLENQADG</sequence>
<dbReference type="InterPro" id="IPR000157">
    <property type="entry name" value="TIR_dom"/>
</dbReference>
<dbReference type="Gene3D" id="3.40.50.10140">
    <property type="entry name" value="Toll/interleukin-1 receptor homology (TIR) domain"/>
    <property type="match status" value="1"/>
</dbReference>
<evidence type="ECO:0000313" key="2">
    <source>
        <dbReference type="EMBL" id="KAK2975919.1"/>
    </source>
</evidence>
<evidence type="ECO:0000313" key="3">
    <source>
        <dbReference type="Proteomes" id="UP001187471"/>
    </source>
</evidence>
<dbReference type="Pfam" id="PF01582">
    <property type="entry name" value="TIR"/>
    <property type="match status" value="1"/>
</dbReference>
<dbReference type="EMBL" id="JAVXUO010002139">
    <property type="protein sequence ID" value="KAK2975919.1"/>
    <property type="molecule type" value="Genomic_DNA"/>
</dbReference>
<dbReference type="InterPro" id="IPR035897">
    <property type="entry name" value="Toll_tir_struct_dom_sf"/>
</dbReference>
<evidence type="ECO:0000259" key="1">
    <source>
        <dbReference type="Pfam" id="PF01582"/>
    </source>
</evidence>
<name>A0AA88QRK9_9ASTE</name>
<keyword evidence="3" id="KW-1185">Reference proteome</keyword>
<protein>
    <recommendedName>
        <fullName evidence="1">TIR domain-containing protein</fullName>
    </recommendedName>
</protein>
<dbReference type="Proteomes" id="UP001187471">
    <property type="component" value="Unassembled WGS sequence"/>
</dbReference>
<comment type="caution">
    <text evidence="2">The sequence shown here is derived from an EMBL/GenBank/DDBJ whole genome shotgun (WGS) entry which is preliminary data.</text>
</comment>
<reference evidence="2" key="1">
    <citation type="submission" date="2022-12" db="EMBL/GenBank/DDBJ databases">
        <title>Draft genome assemblies for two species of Escallonia (Escalloniales).</title>
        <authorList>
            <person name="Chanderbali A."/>
            <person name="Dervinis C."/>
            <person name="Anghel I."/>
            <person name="Soltis D."/>
            <person name="Soltis P."/>
            <person name="Zapata F."/>
        </authorList>
    </citation>
    <scope>NUCLEOTIDE SEQUENCE</scope>
    <source>
        <strain evidence="2">UCBG92.1500</strain>
        <tissue evidence="2">Leaf</tissue>
    </source>
</reference>
<dbReference type="AlphaFoldDB" id="A0AA88QRK9"/>
<dbReference type="GO" id="GO:0007165">
    <property type="term" value="P:signal transduction"/>
    <property type="evidence" value="ECO:0007669"/>
    <property type="project" value="InterPro"/>
</dbReference>
<accession>A0AA88QRK9</accession>
<dbReference type="SUPFAM" id="SSF52200">
    <property type="entry name" value="Toll/Interleukin receptor TIR domain"/>
    <property type="match status" value="1"/>
</dbReference>
<gene>
    <name evidence="2" type="ORF">RJ640_007397</name>
</gene>